<comment type="caution">
    <text evidence="1">The sequence shown here is derived from an EMBL/GenBank/DDBJ whole genome shotgun (WGS) entry which is preliminary data.</text>
</comment>
<organism evidence="1 2">
    <name type="scientific">Ixodes persulcatus</name>
    <name type="common">Taiga tick</name>
    <dbReference type="NCBI Taxonomy" id="34615"/>
    <lineage>
        <taxon>Eukaryota</taxon>
        <taxon>Metazoa</taxon>
        <taxon>Ecdysozoa</taxon>
        <taxon>Arthropoda</taxon>
        <taxon>Chelicerata</taxon>
        <taxon>Arachnida</taxon>
        <taxon>Acari</taxon>
        <taxon>Parasitiformes</taxon>
        <taxon>Ixodida</taxon>
        <taxon>Ixodoidea</taxon>
        <taxon>Ixodidae</taxon>
        <taxon>Ixodinae</taxon>
        <taxon>Ixodes</taxon>
    </lineage>
</organism>
<evidence type="ECO:0000313" key="2">
    <source>
        <dbReference type="Proteomes" id="UP000805193"/>
    </source>
</evidence>
<name>A0AC60Q296_IXOPE</name>
<dbReference type="EMBL" id="JABSTQ010009654">
    <property type="protein sequence ID" value="KAG0427090.1"/>
    <property type="molecule type" value="Genomic_DNA"/>
</dbReference>
<evidence type="ECO:0000313" key="1">
    <source>
        <dbReference type="EMBL" id="KAG0427090.1"/>
    </source>
</evidence>
<reference evidence="1 2" key="1">
    <citation type="journal article" date="2020" name="Cell">
        <title>Large-Scale Comparative Analyses of Tick Genomes Elucidate Their Genetic Diversity and Vector Capacities.</title>
        <authorList>
            <consortium name="Tick Genome and Microbiome Consortium (TIGMIC)"/>
            <person name="Jia N."/>
            <person name="Wang J."/>
            <person name="Shi W."/>
            <person name="Du L."/>
            <person name="Sun Y."/>
            <person name="Zhan W."/>
            <person name="Jiang J.F."/>
            <person name="Wang Q."/>
            <person name="Zhang B."/>
            <person name="Ji P."/>
            <person name="Bell-Sakyi L."/>
            <person name="Cui X.M."/>
            <person name="Yuan T.T."/>
            <person name="Jiang B.G."/>
            <person name="Yang W.F."/>
            <person name="Lam T.T."/>
            <person name="Chang Q.C."/>
            <person name="Ding S.J."/>
            <person name="Wang X.J."/>
            <person name="Zhu J.G."/>
            <person name="Ruan X.D."/>
            <person name="Zhao L."/>
            <person name="Wei J.T."/>
            <person name="Ye R.Z."/>
            <person name="Que T.C."/>
            <person name="Du C.H."/>
            <person name="Zhou Y.H."/>
            <person name="Cheng J.X."/>
            <person name="Dai P.F."/>
            <person name="Guo W.B."/>
            <person name="Han X.H."/>
            <person name="Huang E.J."/>
            <person name="Li L.F."/>
            <person name="Wei W."/>
            <person name="Gao Y.C."/>
            <person name="Liu J.Z."/>
            <person name="Shao H.Z."/>
            <person name="Wang X."/>
            <person name="Wang C.C."/>
            <person name="Yang T.C."/>
            <person name="Huo Q.B."/>
            <person name="Li W."/>
            <person name="Chen H.Y."/>
            <person name="Chen S.E."/>
            <person name="Zhou L.G."/>
            <person name="Ni X.B."/>
            <person name="Tian J.H."/>
            <person name="Sheng Y."/>
            <person name="Liu T."/>
            <person name="Pan Y.S."/>
            <person name="Xia L.Y."/>
            <person name="Li J."/>
            <person name="Zhao F."/>
            <person name="Cao W.C."/>
        </authorList>
    </citation>
    <scope>NUCLEOTIDE SEQUENCE [LARGE SCALE GENOMIC DNA]</scope>
    <source>
        <strain evidence="1">Iper-2018</strain>
    </source>
</reference>
<keyword evidence="2" id="KW-1185">Reference proteome</keyword>
<proteinExistence type="predicted"/>
<protein>
    <submittedName>
        <fullName evidence="1">Uncharacterized protein</fullName>
    </submittedName>
</protein>
<dbReference type="Proteomes" id="UP000805193">
    <property type="component" value="Unassembled WGS sequence"/>
</dbReference>
<gene>
    <name evidence="1" type="ORF">HPB47_025763</name>
</gene>
<sequence length="157" mass="17369">MLASSLSVRVMGVLYVGIVDFFGVTREEASWPLSLQISTITMGAKHKRDKFLVELVRLGVPAPARRDSAEPVQRRVDGASQIEEHQRGQKASSPGSSSPTPPSEVAGAYGDCEGKLGHIEAELNEEPEERAEFEKQVEELRQEEAWKAGLEERKREP</sequence>
<accession>A0AC60Q296</accession>